<keyword evidence="2" id="KW-1185">Reference proteome</keyword>
<dbReference type="Proteomes" id="UP000095237">
    <property type="component" value="Unassembled WGS sequence"/>
</dbReference>
<gene>
    <name evidence="1" type="ORF">ATZ36_00905</name>
</gene>
<accession>A0A1E5IJ19</accession>
<comment type="caution">
    <text evidence="1">The sequence shown here is derived from an EMBL/GenBank/DDBJ whole genome shotgun (WGS) entry which is preliminary data.</text>
</comment>
<dbReference type="AlphaFoldDB" id="A0A1E5IJ19"/>
<organism evidence="1 2">
    <name type="scientific">Endomicrobium trichonymphae</name>
    <dbReference type="NCBI Taxonomy" id="1408204"/>
    <lineage>
        <taxon>Bacteria</taxon>
        <taxon>Pseudomonadati</taxon>
        <taxon>Elusimicrobiota</taxon>
        <taxon>Endomicrobiia</taxon>
        <taxon>Endomicrobiales</taxon>
        <taxon>Endomicrobiaceae</taxon>
        <taxon>Candidatus Endomicrobiellum</taxon>
    </lineage>
</organism>
<name>A0A1E5IJ19_ENDTX</name>
<proteinExistence type="predicted"/>
<reference evidence="1 2" key="1">
    <citation type="submission" date="2015-11" db="EMBL/GenBank/DDBJ databases">
        <title>Evidence for parallel genomic evolution in an endosymbiosis of termite gut flagellates.</title>
        <authorList>
            <person name="Zheng H."/>
        </authorList>
    </citation>
    <scope>NUCLEOTIDE SEQUENCE [LARGE SCALE GENOMIC DNA]</scope>
    <source>
        <strain evidence="1 2">CET450</strain>
    </source>
</reference>
<evidence type="ECO:0000313" key="2">
    <source>
        <dbReference type="Proteomes" id="UP000095237"/>
    </source>
</evidence>
<sequence length="73" mass="8145">MKEQENLYITTSHSLTTNNLTKSPNLAGCADMVDIIIEAVKKSDLTHYNSLVEVVKDSQLNNITREKNNGNHS</sequence>
<protein>
    <submittedName>
        <fullName evidence="1">Uncharacterized protein</fullName>
    </submittedName>
</protein>
<dbReference type="EMBL" id="LNVX01000324">
    <property type="protein sequence ID" value="OEG70489.1"/>
    <property type="molecule type" value="Genomic_DNA"/>
</dbReference>
<evidence type="ECO:0000313" key="1">
    <source>
        <dbReference type="EMBL" id="OEG70489.1"/>
    </source>
</evidence>